<dbReference type="GeneID" id="54490461"/>
<name>A0A6A6W912_9PEZI</name>
<dbReference type="EMBL" id="ML996571">
    <property type="protein sequence ID" value="KAF2758420.1"/>
    <property type="molecule type" value="Genomic_DNA"/>
</dbReference>
<evidence type="ECO:0000256" key="1">
    <source>
        <dbReference type="SAM" id="SignalP"/>
    </source>
</evidence>
<feature type="chain" id="PRO_5025405078" evidence="1">
    <location>
        <begin position="23"/>
        <end position="175"/>
    </location>
</feature>
<accession>A0A6A6W912</accession>
<evidence type="ECO:0000313" key="3">
    <source>
        <dbReference type="Proteomes" id="UP000799437"/>
    </source>
</evidence>
<keyword evidence="1" id="KW-0732">Signal</keyword>
<reference evidence="2" key="1">
    <citation type="journal article" date="2020" name="Stud. Mycol.">
        <title>101 Dothideomycetes genomes: a test case for predicting lifestyles and emergence of pathogens.</title>
        <authorList>
            <person name="Haridas S."/>
            <person name="Albert R."/>
            <person name="Binder M."/>
            <person name="Bloem J."/>
            <person name="Labutti K."/>
            <person name="Salamov A."/>
            <person name="Andreopoulos B."/>
            <person name="Baker S."/>
            <person name="Barry K."/>
            <person name="Bills G."/>
            <person name="Bluhm B."/>
            <person name="Cannon C."/>
            <person name="Castanera R."/>
            <person name="Culley D."/>
            <person name="Daum C."/>
            <person name="Ezra D."/>
            <person name="Gonzalez J."/>
            <person name="Henrissat B."/>
            <person name="Kuo A."/>
            <person name="Liang C."/>
            <person name="Lipzen A."/>
            <person name="Lutzoni F."/>
            <person name="Magnuson J."/>
            <person name="Mondo S."/>
            <person name="Nolan M."/>
            <person name="Ohm R."/>
            <person name="Pangilinan J."/>
            <person name="Park H.-J."/>
            <person name="Ramirez L."/>
            <person name="Alfaro M."/>
            <person name="Sun H."/>
            <person name="Tritt A."/>
            <person name="Yoshinaga Y."/>
            <person name="Zwiers L.-H."/>
            <person name="Turgeon B."/>
            <person name="Goodwin S."/>
            <person name="Spatafora J."/>
            <person name="Crous P."/>
            <person name="Grigoriev I."/>
        </authorList>
    </citation>
    <scope>NUCLEOTIDE SEQUENCE</scope>
    <source>
        <strain evidence="2">CBS 121739</strain>
    </source>
</reference>
<dbReference type="Proteomes" id="UP000799437">
    <property type="component" value="Unassembled WGS sequence"/>
</dbReference>
<dbReference type="RefSeq" id="XP_033600871.1">
    <property type="nucleotide sequence ID" value="XM_033749407.1"/>
</dbReference>
<dbReference type="AlphaFoldDB" id="A0A6A6W912"/>
<organism evidence="2 3">
    <name type="scientific">Pseudovirgaria hyperparasitica</name>
    <dbReference type="NCBI Taxonomy" id="470096"/>
    <lineage>
        <taxon>Eukaryota</taxon>
        <taxon>Fungi</taxon>
        <taxon>Dikarya</taxon>
        <taxon>Ascomycota</taxon>
        <taxon>Pezizomycotina</taxon>
        <taxon>Dothideomycetes</taxon>
        <taxon>Dothideomycetes incertae sedis</taxon>
        <taxon>Acrospermales</taxon>
        <taxon>Acrospermaceae</taxon>
        <taxon>Pseudovirgaria</taxon>
    </lineage>
</organism>
<sequence length="175" mass="19129">MYALSLVTFLYGFLLSPHFAFARSLNRPRTACDAPARIELAKRAVAAIVEPTLQQSVATYTAYPFSDDASITVNPNHIGGIQVSHDRQSTISFLAILYELLTSVEAHAFVNTDDTHNFFNVTVVLGALHAIPTPVEAFFDAYLTYTLEPCKLQAVYADATVPKALLPVLVDILTP</sequence>
<protein>
    <submittedName>
        <fullName evidence="2">Uncharacterized protein</fullName>
    </submittedName>
</protein>
<proteinExistence type="predicted"/>
<feature type="signal peptide" evidence="1">
    <location>
        <begin position="1"/>
        <end position="22"/>
    </location>
</feature>
<gene>
    <name evidence="2" type="ORF">EJ05DRAFT_537798</name>
</gene>
<keyword evidence="3" id="KW-1185">Reference proteome</keyword>
<evidence type="ECO:0000313" key="2">
    <source>
        <dbReference type="EMBL" id="KAF2758420.1"/>
    </source>
</evidence>